<feature type="chain" id="PRO_5039888449" evidence="1">
    <location>
        <begin position="27"/>
        <end position="176"/>
    </location>
</feature>
<protein>
    <submittedName>
        <fullName evidence="3">PEP-CTERM sorting domain-containing protein</fullName>
    </submittedName>
</protein>
<sequence>MISVKTVITNAVAGALLALSSISAFAHPVEYIFEDNLDNTFTFSAMTIVHGSAAGAGTGFLLNGNAVSFDNEYGISDAAWDAKRAAADGVSAGGGFNLDDFSAQLVLDVTLDLATLASYGFSQGVAFTIDTFDASLRWASGNDGSMVFTTSVAEPATLSLLALGLMGLGFSRRRQQ</sequence>
<gene>
    <name evidence="3" type="ORF">O0V09_03115</name>
</gene>
<dbReference type="InterPro" id="IPR013424">
    <property type="entry name" value="Ice-binding_C"/>
</dbReference>
<dbReference type="EMBL" id="JAPTGG010000002">
    <property type="protein sequence ID" value="MCZ0864173.1"/>
    <property type="molecule type" value="Genomic_DNA"/>
</dbReference>
<name>A0A9J6RJL8_9GAMM</name>
<feature type="signal peptide" evidence="1">
    <location>
        <begin position="1"/>
        <end position="26"/>
    </location>
</feature>
<proteinExistence type="predicted"/>
<comment type="caution">
    <text evidence="3">The sequence shown here is derived from an EMBL/GenBank/DDBJ whole genome shotgun (WGS) entry which is preliminary data.</text>
</comment>
<evidence type="ECO:0000256" key="1">
    <source>
        <dbReference type="SAM" id="SignalP"/>
    </source>
</evidence>
<keyword evidence="1" id="KW-0732">Signal</keyword>
<evidence type="ECO:0000259" key="2">
    <source>
        <dbReference type="Pfam" id="PF07589"/>
    </source>
</evidence>
<feature type="domain" description="Ice-binding protein C-terminal" evidence="2">
    <location>
        <begin position="154"/>
        <end position="173"/>
    </location>
</feature>
<dbReference type="NCBIfam" id="TIGR02595">
    <property type="entry name" value="PEP_CTERM"/>
    <property type="match status" value="1"/>
</dbReference>
<keyword evidence="4" id="KW-1185">Reference proteome</keyword>
<organism evidence="3 4">
    <name type="scientific">Dasania phycosphaerae</name>
    <dbReference type="NCBI Taxonomy" id="2950436"/>
    <lineage>
        <taxon>Bacteria</taxon>
        <taxon>Pseudomonadati</taxon>
        <taxon>Pseudomonadota</taxon>
        <taxon>Gammaproteobacteria</taxon>
        <taxon>Cellvibrionales</taxon>
        <taxon>Spongiibacteraceae</taxon>
        <taxon>Dasania</taxon>
    </lineage>
</organism>
<evidence type="ECO:0000313" key="3">
    <source>
        <dbReference type="EMBL" id="MCZ0864173.1"/>
    </source>
</evidence>
<reference evidence="3 4" key="1">
    <citation type="submission" date="2022-12" db="EMBL/GenBank/DDBJ databases">
        <title>Dasania phycosphaerae sp. nov., isolated from particulate material of the south coast of Korea.</title>
        <authorList>
            <person name="Jiang Y."/>
        </authorList>
    </citation>
    <scope>NUCLEOTIDE SEQUENCE [LARGE SCALE GENOMIC DNA]</scope>
    <source>
        <strain evidence="3 4">GY-19</strain>
    </source>
</reference>
<dbReference type="RefSeq" id="WP_258330328.1">
    <property type="nucleotide sequence ID" value="NZ_JAPTGG010000002.1"/>
</dbReference>
<evidence type="ECO:0000313" key="4">
    <source>
        <dbReference type="Proteomes" id="UP001069090"/>
    </source>
</evidence>
<dbReference type="Pfam" id="PF07589">
    <property type="entry name" value="PEP-CTERM"/>
    <property type="match status" value="1"/>
</dbReference>
<dbReference type="AlphaFoldDB" id="A0A9J6RJL8"/>
<dbReference type="Proteomes" id="UP001069090">
    <property type="component" value="Unassembled WGS sequence"/>
</dbReference>
<accession>A0A9J6RJL8</accession>